<dbReference type="PANTHER" id="PTHR45969:SF81">
    <property type="entry name" value="OS08G0157400 PROTEIN"/>
    <property type="match status" value="1"/>
</dbReference>
<keyword evidence="3" id="KW-0862">Zinc</keyword>
<name>A0AAX6G407_IRIPA</name>
<dbReference type="GO" id="GO:0016567">
    <property type="term" value="P:protein ubiquitination"/>
    <property type="evidence" value="ECO:0007669"/>
    <property type="project" value="TreeGrafter"/>
</dbReference>
<dbReference type="Gene3D" id="3.30.40.10">
    <property type="entry name" value="Zinc/RING finger domain, C3HC4 (zinc finger)"/>
    <property type="match status" value="1"/>
</dbReference>
<keyword evidence="8" id="KW-1185">Reference proteome</keyword>
<reference evidence="7" key="2">
    <citation type="submission" date="2023-04" db="EMBL/GenBank/DDBJ databases">
        <authorList>
            <person name="Bruccoleri R.E."/>
            <person name="Oakeley E.J."/>
            <person name="Faust A.-M."/>
            <person name="Dessus-Babus S."/>
            <person name="Altorfer M."/>
            <person name="Burckhardt D."/>
            <person name="Oertli M."/>
            <person name="Naumann U."/>
            <person name="Petersen F."/>
            <person name="Wong J."/>
        </authorList>
    </citation>
    <scope>NUCLEOTIDE SEQUENCE</scope>
    <source>
        <strain evidence="7">GSM-AAB239-AS_SAM_17_03QT</strain>
        <tissue evidence="7">Leaf</tissue>
    </source>
</reference>
<dbReference type="PANTHER" id="PTHR45969">
    <property type="entry name" value="RING ZINC FINGER PROTEIN-RELATED"/>
    <property type="match status" value="1"/>
</dbReference>
<feature type="domain" description="RING-type" evidence="5">
    <location>
        <begin position="84"/>
        <end position="127"/>
    </location>
</feature>
<comment type="caution">
    <text evidence="7">The sequence shown here is derived from an EMBL/GenBank/DDBJ whole genome shotgun (WGS) entry which is preliminary data.</text>
</comment>
<sequence>MGFPSIAVRIPKPLVALLHFLNYTKHVVSQVFFYTGVLEPSVEASSGSAASPSSIKSRLPVVEFSDFSKGCRRAEEEGPCRPLCAVCLMELEGAHRVRELGNCSHAFHKGCIDKWVDVGNVTCPLCRAQLLPKGIEEIDLTTTFR</sequence>
<reference evidence="7" key="1">
    <citation type="journal article" date="2023" name="GigaByte">
        <title>Genome assembly of the bearded iris, Iris pallida Lam.</title>
        <authorList>
            <person name="Bruccoleri R.E."/>
            <person name="Oakeley E.J."/>
            <person name="Faust A.M.E."/>
            <person name="Altorfer M."/>
            <person name="Dessus-Babus S."/>
            <person name="Burckhardt D."/>
            <person name="Oertli M."/>
            <person name="Naumann U."/>
            <person name="Petersen F."/>
            <person name="Wong J."/>
        </authorList>
    </citation>
    <scope>NUCLEOTIDE SEQUENCE</scope>
    <source>
        <strain evidence="7">GSM-AAB239-AS_SAM_17_03QT</strain>
    </source>
</reference>
<dbReference type="SMART" id="SM00184">
    <property type="entry name" value="RING"/>
    <property type="match status" value="1"/>
</dbReference>
<dbReference type="EMBL" id="JANAVB010035219">
    <property type="protein sequence ID" value="KAJ6805872.1"/>
    <property type="molecule type" value="Genomic_DNA"/>
</dbReference>
<evidence type="ECO:0000313" key="8">
    <source>
        <dbReference type="Proteomes" id="UP001140949"/>
    </source>
</evidence>
<dbReference type="AlphaFoldDB" id="A0AAX6G407"/>
<evidence type="ECO:0000313" key="6">
    <source>
        <dbReference type="EMBL" id="KAJ6805872.1"/>
    </source>
</evidence>
<dbReference type="InterPro" id="IPR001841">
    <property type="entry name" value="Znf_RING"/>
</dbReference>
<organism evidence="7 8">
    <name type="scientific">Iris pallida</name>
    <name type="common">Sweet iris</name>
    <dbReference type="NCBI Taxonomy" id="29817"/>
    <lineage>
        <taxon>Eukaryota</taxon>
        <taxon>Viridiplantae</taxon>
        <taxon>Streptophyta</taxon>
        <taxon>Embryophyta</taxon>
        <taxon>Tracheophyta</taxon>
        <taxon>Spermatophyta</taxon>
        <taxon>Magnoliopsida</taxon>
        <taxon>Liliopsida</taxon>
        <taxon>Asparagales</taxon>
        <taxon>Iridaceae</taxon>
        <taxon>Iridoideae</taxon>
        <taxon>Irideae</taxon>
        <taxon>Iris</taxon>
    </lineage>
</organism>
<accession>A0AAX6G407</accession>
<dbReference type="GO" id="GO:0008270">
    <property type="term" value="F:zinc ion binding"/>
    <property type="evidence" value="ECO:0007669"/>
    <property type="project" value="UniProtKB-KW"/>
</dbReference>
<evidence type="ECO:0000256" key="4">
    <source>
        <dbReference type="PROSITE-ProRule" id="PRU00175"/>
    </source>
</evidence>
<dbReference type="InterPro" id="IPR013083">
    <property type="entry name" value="Znf_RING/FYVE/PHD"/>
</dbReference>
<dbReference type="SUPFAM" id="SSF57850">
    <property type="entry name" value="RING/U-box"/>
    <property type="match status" value="1"/>
</dbReference>
<evidence type="ECO:0000256" key="2">
    <source>
        <dbReference type="ARBA" id="ARBA00022771"/>
    </source>
</evidence>
<protein>
    <submittedName>
        <fullName evidence="7">RING-H2 finger protein ATL45</fullName>
    </submittedName>
</protein>
<evidence type="ECO:0000256" key="1">
    <source>
        <dbReference type="ARBA" id="ARBA00022723"/>
    </source>
</evidence>
<dbReference type="Pfam" id="PF13639">
    <property type="entry name" value="zf-RING_2"/>
    <property type="match status" value="1"/>
</dbReference>
<proteinExistence type="predicted"/>
<gene>
    <name evidence="6" type="ORF">M6B38_178290</name>
    <name evidence="7" type="ORF">M6B38_383540</name>
</gene>
<keyword evidence="1" id="KW-0479">Metal-binding</keyword>
<dbReference type="GO" id="GO:0061630">
    <property type="term" value="F:ubiquitin protein ligase activity"/>
    <property type="evidence" value="ECO:0007669"/>
    <property type="project" value="TreeGrafter"/>
</dbReference>
<evidence type="ECO:0000313" key="7">
    <source>
        <dbReference type="EMBL" id="KAJ6823419.1"/>
    </source>
</evidence>
<dbReference type="EMBL" id="JANAVB010022937">
    <property type="protein sequence ID" value="KAJ6823419.1"/>
    <property type="molecule type" value="Genomic_DNA"/>
</dbReference>
<evidence type="ECO:0000256" key="3">
    <source>
        <dbReference type="ARBA" id="ARBA00022833"/>
    </source>
</evidence>
<dbReference type="PROSITE" id="PS50089">
    <property type="entry name" value="ZF_RING_2"/>
    <property type="match status" value="1"/>
</dbReference>
<evidence type="ECO:0000259" key="5">
    <source>
        <dbReference type="PROSITE" id="PS50089"/>
    </source>
</evidence>
<dbReference type="Proteomes" id="UP001140949">
    <property type="component" value="Unassembled WGS sequence"/>
</dbReference>
<keyword evidence="2 4" id="KW-0863">Zinc-finger</keyword>